<dbReference type="GO" id="GO:0006935">
    <property type="term" value="P:chemotaxis"/>
    <property type="evidence" value="ECO:0007669"/>
    <property type="project" value="InterPro"/>
</dbReference>
<dbReference type="PRINTS" id="PR00260">
    <property type="entry name" value="CHEMTRNSDUCR"/>
</dbReference>
<protein>
    <submittedName>
        <fullName evidence="14">Methyl-accepting chemotaxis protein</fullName>
    </submittedName>
</protein>
<proteinExistence type="inferred from homology"/>
<comment type="caution">
    <text evidence="14">The sequence shown here is derived from an EMBL/GenBank/DDBJ whole genome shotgun (WGS) entry which is preliminary data.</text>
</comment>
<reference evidence="14 15" key="1">
    <citation type="submission" date="2020-04" db="EMBL/GenBank/DDBJ databases">
        <title>Thalassotalea sp. M1531, isolated from the surface of marine red alga.</title>
        <authorList>
            <person name="Pang L."/>
            <person name="Lu D.-C."/>
        </authorList>
    </citation>
    <scope>NUCLEOTIDE SEQUENCE [LARGE SCALE GENOMIC DNA]</scope>
    <source>
        <strain evidence="14 15">M1531</strain>
    </source>
</reference>
<dbReference type="InterPro" id="IPR003660">
    <property type="entry name" value="HAMP_dom"/>
</dbReference>
<evidence type="ECO:0000313" key="15">
    <source>
        <dbReference type="Proteomes" id="UP000568664"/>
    </source>
</evidence>
<evidence type="ECO:0000256" key="9">
    <source>
        <dbReference type="SAM" id="Phobius"/>
    </source>
</evidence>
<dbReference type="Pfam" id="PF00015">
    <property type="entry name" value="MCPsignal"/>
    <property type="match status" value="1"/>
</dbReference>
<comment type="subcellular location">
    <subcellularLocation>
        <location evidence="1">Cell inner membrane</location>
        <topology evidence="1">Multi-pass membrane protein</topology>
    </subcellularLocation>
</comment>
<dbReference type="PANTHER" id="PTHR32089">
    <property type="entry name" value="METHYL-ACCEPTING CHEMOTAXIS PROTEIN MCPB"/>
    <property type="match status" value="1"/>
</dbReference>
<evidence type="ECO:0000259" key="12">
    <source>
        <dbReference type="PROSITE" id="PS50885"/>
    </source>
</evidence>
<dbReference type="Proteomes" id="UP000568664">
    <property type="component" value="Unassembled WGS sequence"/>
</dbReference>
<dbReference type="PANTHER" id="PTHR32089:SF119">
    <property type="entry name" value="METHYL-ACCEPTING CHEMOTAXIS PROTEIN CTPL"/>
    <property type="match status" value="1"/>
</dbReference>
<evidence type="ECO:0000256" key="6">
    <source>
        <dbReference type="ARBA" id="ARBA00023224"/>
    </source>
</evidence>
<dbReference type="Pfam" id="PF08376">
    <property type="entry name" value="NIT"/>
    <property type="match status" value="1"/>
</dbReference>
<feature type="domain" description="NIT" evidence="13">
    <location>
        <begin position="51"/>
        <end position="302"/>
    </location>
</feature>
<keyword evidence="2" id="KW-1003">Cell membrane</keyword>
<dbReference type="InterPro" id="IPR013587">
    <property type="entry name" value="Nitrate/nitrite_sensing"/>
</dbReference>
<dbReference type="PROSITE" id="PS50111">
    <property type="entry name" value="CHEMOTAXIS_TRANSDUC_2"/>
    <property type="match status" value="1"/>
</dbReference>
<dbReference type="CDD" id="cd11386">
    <property type="entry name" value="MCP_signal"/>
    <property type="match status" value="1"/>
</dbReference>
<evidence type="ECO:0000259" key="10">
    <source>
        <dbReference type="PROSITE" id="PS50111"/>
    </source>
</evidence>
<accession>A0A7Y0Q6A6</accession>
<evidence type="ECO:0000256" key="8">
    <source>
        <dbReference type="PROSITE-ProRule" id="PRU00284"/>
    </source>
</evidence>
<dbReference type="Gene3D" id="1.10.287.950">
    <property type="entry name" value="Methyl-accepting chemotaxis protein"/>
    <property type="match status" value="1"/>
</dbReference>
<dbReference type="GO" id="GO:0005886">
    <property type="term" value="C:plasma membrane"/>
    <property type="evidence" value="ECO:0007669"/>
    <property type="project" value="UniProtKB-SubCell"/>
</dbReference>
<evidence type="ECO:0000259" key="13">
    <source>
        <dbReference type="PROSITE" id="PS50906"/>
    </source>
</evidence>
<evidence type="ECO:0000256" key="2">
    <source>
        <dbReference type="ARBA" id="ARBA00022519"/>
    </source>
</evidence>
<feature type="transmembrane region" description="Helical" evidence="9">
    <location>
        <begin position="311"/>
        <end position="332"/>
    </location>
</feature>
<evidence type="ECO:0000256" key="4">
    <source>
        <dbReference type="ARBA" id="ARBA00022989"/>
    </source>
</evidence>
<evidence type="ECO:0000256" key="7">
    <source>
        <dbReference type="ARBA" id="ARBA00029447"/>
    </source>
</evidence>
<keyword evidence="2" id="KW-0997">Cell inner membrane</keyword>
<feature type="domain" description="Methyl-accepting transducer" evidence="10">
    <location>
        <begin position="391"/>
        <end position="627"/>
    </location>
</feature>
<dbReference type="GO" id="GO:0007165">
    <property type="term" value="P:signal transduction"/>
    <property type="evidence" value="ECO:0007669"/>
    <property type="project" value="UniProtKB-KW"/>
</dbReference>
<evidence type="ECO:0000259" key="11">
    <source>
        <dbReference type="PROSITE" id="PS50192"/>
    </source>
</evidence>
<dbReference type="FunFam" id="1.10.287.950:FF:000001">
    <property type="entry name" value="Methyl-accepting chemotaxis sensory transducer"/>
    <property type="match status" value="1"/>
</dbReference>
<dbReference type="InterPro" id="IPR004090">
    <property type="entry name" value="Chemotax_Me-accpt_rcpt"/>
</dbReference>
<gene>
    <name evidence="14" type="ORF">HII17_09530</name>
</gene>
<keyword evidence="15" id="KW-1185">Reference proteome</keyword>
<dbReference type="SMART" id="SM00283">
    <property type="entry name" value="MA"/>
    <property type="match status" value="1"/>
</dbReference>
<dbReference type="InterPro" id="IPR004089">
    <property type="entry name" value="MCPsignal_dom"/>
</dbReference>
<sequence>MLTSLTMKKKLLLLMAIPLIAVIVYSGIQIVNANKAANNAEQTTHLLELAIANSQLVHELQKERGLTAGYFGSNGSDQFRRKLASQRQLTDNKLATKHSVTEGLSDVIAKLDLTGMRRENTQALNQLAKIRQQTDALSISAGEAIGYYTKTNGALLNVVSTIAEISDSPEIKQQGLAYYNFVQSKERAGIERAVLSNTFAKNSASLAAYVKFKELVLLQDTYAKEFENIASPDVLAFYQSKIKGPETNAVIEFRRIAEQQNLNGNFGVSATQWFDAATKRINILKSIEDYIASNIEQQANQQLSSAQWTNWLYILITVIVLGVCVLAGIVIVKGLTRQVGALVDTLDYCSTNNALDRKLVVNGHDEFSVISNALNDVFETFRSAISQITSNSELLATSSEQNSVTVEQTSKALYEQKEQTYLVATAMEEMTHTIHEVSNNTNQTADAAKNAETIANDSAVVVAKSVKQIEQVSHDVSEVHNVVAKLNSSSAEITNVVDVIKAVAEQTNLLALNAAIEAARAGEQGRGFAVVADEVRTLAQRTQESTLQIENIINEFAKATSEAFNIIGSCQERAKETVEQTGEITQSIGDITSAITVINDMSTQIASAVEEQVVVANDISENINKISGAADGTANAAEDIAATSVSQSEMAQDLKNLSGSFVV</sequence>
<feature type="domain" description="T-SNARE coiled-coil homology" evidence="11">
    <location>
        <begin position="578"/>
        <end position="640"/>
    </location>
</feature>
<dbReference type="RefSeq" id="WP_169075146.1">
    <property type="nucleotide sequence ID" value="NZ_JABBXH010000003.1"/>
</dbReference>
<dbReference type="PROSITE" id="PS50906">
    <property type="entry name" value="NIT"/>
    <property type="match status" value="1"/>
</dbReference>
<dbReference type="AlphaFoldDB" id="A0A7Y0Q6A6"/>
<keyword evidence="4 9" id="KW-1133">Transmembrane helix</keyword>
<dbReference type="GO" id="GO:0004888">
    <property type="term" value="F:transmembrane signaling receptor activity"/>
    <property type="evidence" value="ECO:0007669"/>
    <property type="project" value="InterPro"/>
</dbReference>
<name>A0A7Y0Q6A6_9GAMM</name>
<dbReference type="InterPro" id="IPR010910">
    <property type="entry name" value="Nitrate/nitrite_sensing_bac"/>
</dbReference>
<dbReference type="InterPro" id="IPR000727">
    <property type="entry name" value="T_SNARE_dom"/>
</dbReference>
<dbReference type="PROSITE" id="PS50192">
    <property type="entry name" value="T_SNARE"/>
    <property type="match status" value="1"/>
</dbReference>
<evidence type="ECO:0000256" key="5">
    <source>
        <dbReference type="ARBA" id="ARBA00023136"/>
    </source>
</evidence>
<dbReference type="SUPFAM" id="SSF58104">
    <property type="entry name" value="Methyl-accepting chemotaxis protein (MCP) signaling domain"/>
    <property type="match status" value="1"/>
</dbReference>
<evidence type="ECO:0000256" key="1">
    <source>
        <dbReference type="ARBA" id="ARBA00004429"/>
    </source>
</evidence>
<evidence type="ECO:0000313" key="14">
    <source>
        <dbReference type="EMBL" id="NMP31804.1"/>
    </source>
</evidence>
<keyword evidence="5 9" id="KW-0472">Membrane</keyword>
<keyword evidence="3 9" id="KW-0812">Transmembrane</keyword>
<dbReference type="PROSITE" id="PS50885">
    <property type="entry name" value="HAMP"/>
    <property type="match status" value="1"/>
</dbReference>
<feature type="domain" description="HAMP" evidence="12">
    <location>
        <begin position="333"/>
        <end position="386"/>
    </location>
</feature>
<comment type="similarity">
    <text evidence="7">Belongs to the methyl-accepting chemotaxis (MCP) protein family.</text>
</comment>
<keyword evidence="6 8" id="KW-0807">Transducer</keyword>
<dbReference type="EMBL" id="JABBXH010000003">
    <property type="protein sequence ID" value="NMP31804.1"/>
    <property type="molecule type" value="Genomic_DNA"/>
</dbReference>
<organism evidence="14 15">
    <name type="scientific">Thalassotalea algicola</name>
    <dbReference type="NCBI Taxonomy" id="2716224"/>
    <lineage>
        <taxon>Bacteria</taxon>
        <taxon>Pseudomonadati</taxon>
        <taxon>Pseudomonadota</taxon>
        <taxon>Gammaproteobacteria</taxon>
        <taxon>Alteromonadales</taxon>
        <taxon>Colwelliaceae</taxon>
        <taxon>Thalassotalea</taxon>
    </lineage>
</organism>
<evidence type="ECO:0000256" key="3">
    <source>
        <dbReference type="ARBA" id="ARBA00022692"/>
    </source>
</evidence>